<evidence type="ECO:0000259" key="1">
    <source>
        <dbReference type="Pfam" id="PF22481"/>
    </source>
</evidence>
<protein>
    <recommendedName>
        <fullName evidence="1">DUF6985 domain-containing protein</fullName>
    </recommendedName>
</protein>
<comment type="caution">
    <text evidence="2">The sequence shown here is derived from an EMBL/GenBank/DDBJ whole genome shotgun (WGS) entry which is preliminary data.</text>
</comment>
<feature type="domain" description="DUF6985" evidence="1">
    <location>
        <begin position="14"/>
        <end position="147"/>
    </location>
</feature>
<gene>
    <name evidence="2" type="ORF">I8752_17555</name>
</gene>
<dbReference type="Proteomes" id="UP000662314">
    <property type="component" value="Unassembled WGS sequence"/>
</dbReference>
<dbReference type="AlphaFoldDB" id="A0A8J7I4Y7"/>
<reference evidence="2 3" key="1">
    <citation type="journal article" date="2021" name="Int. J. Syst. Evol. Microbiol.">
        <title>Amazonocrinis nigriterrae gen. nov., sp. nov., Atlanticothrix silvestris gen. nov., sp. nov. and Dendronalium phyllosphericum gen. nov., sp. nov., nostocacean cyanobacteria from Brazilian environments.</title>
        <authorList>
            <person name="Alvarenga D.O."/>
            <person name="Andreote A.P.D."/>
            <person name="Branco L.H.Z."/>
            <person name="Delbaje E."/>
            <person name="Cruz R.B."/>
            <person name="Varani A.M."/>
            <person name="Fiore M.F."/>
        </authorList>
    </citation>
    <scope>NUCLEOTIDE SEQUENCE [LARGE SCALE GENOMIC DNA]</scope>
    <source>
        <strain evidence="2 3">CENA369</strain>
    </source>
</reference>
<evidence type="ECO:0000313" key="3">
    <source>
        <dbReference type="Proteomes" id="UP000662314"/>
    </source>
</evidence>
<accession>A0A8J7I4Y7</accession>
<name>A0A8J7I4Y7_9NOST</name>
<evidence type="ECO:0000313" key="2">
    <source>
        <dbReference type="EMBL" id="MBH8574795.1"/>
    </source>
</evidence>
<dbReference type="Pfam" id="PF22481">
    <property type="entry name" value="DUF6985"/>
    <property type="match status" value="1"/>
</dbReference>
<dbReference type="EMBL" id="JAECZA010000083">
    <property type="protein sequence ID" value="MBH8574795.1"/>
    <property type="molecule type" value="Genomic_DNA"/>
</dbReference>
<proteinExistence type="predicted"/>
<organism evidence="2 3">
    <name type="scientific">Dendronalium phyllosphericum CENA369</name>
    <dbReference type="NCBI Taxonomy" id="1725256"/>
    <lineage>
        <taxon>Bacteria</taxon>
        <taxon>Bacillati</taxon>
        <taxon>Cyanobacteriota</taxon>
        <taxon>Cyanophyceae</taxon>
        <taxon>Nostocales</taxon>
        <taxon>Nostocaceae</taxon>
        <taxon>Dendronalium</taxon>
        <taxon>Dendronalium phyllosphericum</taxon>
    </lineage>
</organism>
<dbReference type="InterPro" id="IPR054254">
    <property type="entry name" value="DUF6985"/>
</dbReference>
<dbReference type="RefSeq" id="WP_214433598.1">
    <property type="nucleotide sequence ID" value="NZ_CAWPUQ010000321.1"/>
</dbReference>
<sequence length="160" mass="18278">MTINSPRSYDDSEFGQIRIEENHWTLAQCAVLGDHYVPICVDFEQGHIGELSSLQREAIRQALTLPSDVLRITAPLVLQNYDVYRDMIGDESMPPLANPIQVWDRVTFSYIYVPPHVEYDLDIPTFELIAECDWEPEHGLEVRFRNGVADDADQVGETGR</sequence>
<keyword evidence="3" id="KW-1185">Reference proteome</keyword>